<gene>
    <name evidence="1" type="ORF">JKF63_04349</name>
</gene>
<dbReference type="AlphaFoldDB" id="A0A836INM2"/>
<dbReference type="RefSeq" id="XP_067757164.1">
    <property type="nucleotide sequence ID" value="XM_067900335.1"/>
</dbReference>
<keyword evidence="2" id="KW-1185">Reference proteome</keyword>
<name>A0A836INM2_9TRYP</name>
<dbReference type="Proteomes" id="UP000674318">
    <property type="component" value="Unassembled WGS sequence"/>
</dbReference>
<dbReference type="KEGG" id="phet:94290412"/>
<evidence type="ECO:0000313" key="1">
    <source>
        <dbReference type="EMBL" id="KAG5504903.1"/>
    </source>
</evidence>
<dbReference type="Gene3D" id="1.20.120.20">
    <property type="entry name" value="Apolipoprotein"/>
    <property type="match status" value="1"/>
</dbReference>
<organism evidence="1 2">
    <name type="scientific">Porcisia hertigi</name>
    <dbReference type="NCBI Taxonomy" id="2761500"/>
    <lineage>
        <taxon>Eukaryota</taxon>
        <taxon>Discoba</taxon>
        <taxon>Euglenozoa</taxon>
        <taxon>Kinetoplastea</taxon>
        <taxon>Metakinetoplastina</taxon>
        <taxon>Trypanosomatida</taxon>
        <taxon>Trypanosomatidae</taxon>
        <taxon>Leishmaniinae</taxon>
        <taxon>Porcisia</taxon>
    </lineage>
</organism>
<reference evidence="1 2" key="1">
    <citation type="submission" date="2021-02" db="EMBL/GenBank/DDBJ databases">
        <title>Porcisia hertigi Genome sequencing and assembly.</title>
        <authorList>
            <person name="Almutairi H."/>
            <person name="Gatherer D."/>
        </authorList>
    </citation>
    <scope>NUCLEOTIDE SEQUENCE [LARGE SCALE GENOMIC DNA]</scope>
    <source>
        <strain evidence="1 2">C119</strain>
    </source>
</reference>
<comment type="caution">
    <text evidence="1">The sequence shown here is derived from an EMBL/GenBank/DDBJ whole genome shotgun (WGS) entry which is preliminary data.</text>
</comment>
<sequence>MTDAIADTASRVKMKVNTTARDGQSAIHDAAASVQQQAQTAINTMQAYVHEGQRIVSEKKARSQDAAKKAVNTAHEYVEDARKKADFYMGNVRTSAQSVVDNAKEQVTAVRSLVTEKTQPYVSNYQDFDVTKTAAFHVCTHLISLILYVVWRVTLVIPTARTMITVVLQKEADAQVASNCAVMIQKVPVVGRRTAELVTIAVNSIRTDLKEQIAQYNAATPHPKTA</sequence>
<proteinExistence type="predicted"/>
<dbReference type="GeneID" id="94290412"/>
<accession>A0A836INM2</accession>
<dbReference type="EMBL" id="JAFJZO010000022">
    <property type="protein sequence ID" value="KAG5504903.1"/>
    <property type="molecule type" value="Genomic_DNA"/>
</dbReference>
<protein>
    <submittedName>
        <fullName evidence="1">Uncharacterized protein</fullName>
    </submittedName>
</protein>
<dbReference type="OrthoDB" id="273246at2759"/>
<evidence type="ECO:0000313" key="2">
    <source>
        <dbReference type="Proteomes" id="UP000674318"/>
    </source>
</evidence>